<dbReference type="InterPro" id="IPR051435">
    <property type="entry name" value="RING_finger_E3_ubiq-ligases"/>
</dbReference>
<feature type="compositionally biased region" description="Polar residues" evidence="2">
    <location>
        <begin position="331"/>
        <end position="341"/>
    </location>
</feature>
<protein>
    <recommendedName>
        <fullName evidence="3">RING-type domain-containing protein</fullName>
    </recommendedName>
</protein>
<name>B7FQR0_PHATC</name>
<evidence type="ECO:0000313" key="5">
    <source>
        <dbReference type="Proteomes" id="UP000000759"/>
    </source>
</evidence>
<feature type="compositionally biased region" description="Basic and acidic residues" evidence="2">
    <location>
        <begin position="501"/>
        <end position="517"/>
    </location>
</feature>
<dbReference type="HOGENOM" id="CLU_504796_0_0_1"/>
<dbReference type="EMBL" id="CM000605">
    <property type="protein sequence ID" value="EEC51377.1"/>
    <property type="molecule type" value="Genomic_DNA"/>
</dbReference>
<keyword evidence="1" id="KW-0862">Zinc</keyword>
<dbReference type="eggNOG" id="ENOG502SRHY">
    <property type="taxonomic scope" value="Eukaryota"/>
</dbReference>
<keyword evidence="5" id="KW-1185">Reference proteome</keyword>
<dbReference type="GO" id="GO:0016567">
    <property type="term" value="P:protein ubiquitination"/>
    <property type="evidence" value="ECO:0007669"/>
    <property type="project" value="TreeGrafter"/>
</dbReference>
<dbReference type="KEGG" id="pti:PHATRDRAFT_43132"/>
<dbReference type="Pfam" id="PF13920">
    <property type="entry name" value="zf-C3HC4_3"/>
    <property type="match status" value="1"/>
</dbReference>
<keyword evidence="1" id="KW-0479">Metal-binding</keyword>
<feature type="region of interest" description="Disordered" evidence="2">
    <location>
        <begin position="490"/>
        <end position="540"/>
    </location>
</feature>
<dbReference type="SUPFAM" id="SSF57850">
    <property type="entry name" value="RING/U-box"/>
    <property type="match status" value="1"/>
</dbReference>
<accession>B7FQR0</accession>
<dbReference type="PaxDb" id="2850-Phatr43132"/>
<feature type="region of interest" description="Disordered" evidence="2">
    <location>
        <begin position="320"/>
        <end position="341"/>
    </location>
</feature>
<evidence type="ECO:0000256" key="2">
    <source>
        <dbReference type="SAM" id="MobiDB-lite"/>
    </source>
</evidence>
<feature type="region of interest" description="Disordered" evidence="2">
    <location>
        <begin position="129"/>
        <end position="158"/>
    </location>
</feature>
<dbReference type="InterPro" id="IPR001841">
    <property type="entry name" value="Znf_RING"/>
</dbReference>
<evidence type="ECO:0000259" key="3">
    <source>
        <dbReference type="PROSITE" id="PS50089"/>
    </source>
</evidence>
<feature type="region of interest" description="Disordered" evidence="2">
    <location>
        <begin position="85"/>
        <end position="111"/>
    </location>
</feature>
<dbReference type="RefSeq" id="XP_002176914.1">
    <property type="nucleotide sequence ID" value="XM_002176878.1"/>
</dbReference>
<evidence type="ECO:0000313" key="4">
    <source>
        <dbReference type="EMBL" id="EEC51377.1"/>
    </source>
</evidence>
<dbReference type="PANTHER" id="PTHR22791">
    <property type="entry name" value="RING-TYPE DOMAIN-CONTAINING PROTEIN"/>
    <property type="match status" value="1"/>
</dbReference>
<proteinExistence type="predicted"/>
<dbReference type="Gene3D" id="3.30.40.10">
    <property type="entry name" value="Zinc/RING finger domain, C3HC4 (zinc finger)"/>
    <property type="match status" value="1"/>
</dbReference>
<dbReference type="OrthoDB" id="47482at2759"/>
<dbReference type="SMART" id="SM00184">
    <property type="entry name" value="RING"/>
    <property type="match status" value="1"/>
</dbReference>
<dbReference type="InParanoid" id="B7FQR0"/>
<dbReference type="PROSITE" id="PS50089">
    <property type="entry name" value="ZF_RING_2"/>
    <property type="match status" value="1"/>
</dbReference>
<reference evidence="4 5" key="1">
    <citation type="journal article" date="2008" name="Nature">
        <title>The Phaeodactylum genome reveals the evolutionary history of diatom genomes.</title>
        <authorList>
            <person name="Bowler C."/>
            <person name="Allen A.E."/>
            <person name="Badger J.H."/>
            <person name="Grimwood J."/>
            <person name="Jabbari K."/>
            <person name="Kuo A."/>
            <person name="Maheswari U."/>
            <person name="Martens C."/>
            <person name="Maumus F."/>
            <person name="Otillar R.P."/>
            <person name="Rayko E."/>
            <person name="Salamov A."/>
            <person name="Vandepoele K."/>
            <person name="Beszteri B."/>
            <person name="Gruber A."/>
            <person name="Heijde M."/>
            <person name="Katinka M."/>
            <person name="Mock T."/>
            <person name="Valentin K."/>
            <person name="Verret F."/>
            <person name="Berges J.A."/>
            <person name="Brownlee C."/>
            <person name="Cadoret J.P."/>
            <person name="Chiovitti A."/>
            <person name="Choi C.J."/>
            <person name="Coesel S."/>
            <person name="De Martino A."/>
            <person name="Detter J.C."/>
            <person name="Durkin C."/>
            <person name="Falciatore A."/>
            <person name="Fournet J."/>
            <person name="Haruta M."/>
            <person name="Huysman M.J."/>
            <person name="Jenkins B.D."/>
            <person name="Jiroutova K."/>
            <person name="Jorgensen R.E."/>
            <person name="Joubert Y."/>
            <person name="Kaplan A."/>
            <person name="Kroger N."/>
            <person name="Kroth P.G."/>
            <person name="La Roche J."/>
            <person name="Lindquist E."/>
            <person name="Lommer M."/>
            <person name="Martin-Jezequel V."/>
            <person name="Lopez P.J."/>
            <person name="Lucas S."/>
            <person name="Mangogna M."/>
            <person name="McGinnis K."/>
            <person name="Medlin L.K."/>
            <person name="Montsant A."/>
            <person name="Oudot-Le Secq M.P."/>
            <person name="Napoli C."/>
            <person name="Obornik M."/>
            <person name="Parker M.S."/>
            <person name="Petit J.L."/>
            <person name="Porcel B.M."/>
            <person name="Poulsen N."/>
            <person name="Robison M."/>
            <person name="Rychlewski L."/>
            <person name="Rynearson T.A."/>
            <person name="Schmutz J."/>
            <person name="Shapiro H."/>
            <person name="Siaut M."/>
            <person name="Stanley M."/>
            <person name="Sussman M.R."/>
            <person name="Taylor A.R."/>
            <person name="Vardi A."/>
            <person name="von Dassow P."/>
            <person name="Vyverman W."/>
            <person name="Willis A."/>
            <person name="Wyrwicz L.S."/>
            <person name="Rokhsar D.S."/>
            <person name="Weissenbach J."/>
            <person name="Armbrust E.V."/>
            <person name="Green B.R."/>
            <person name="Van de Peer Y."/>
            <person name="Grigoriev I.V."/>
        </authorList>
    </citation>
    <scope>NUCLEOTIDE SEQUENCE [LARGE SCALE GENOMIC DNA]</scope>
    <source>
        <strain evidence="4 5">CCAP 1055/1</strain>
    </source>
</reference>
<dbReference type="PANTHER" id="PTHR22791:SF6">
    <property type="entry name" value="RING-TYPE DOMAIN-CONTAINING PROTEIN"/>
    <property type="match status" value="1"/>
</dbReference>
<organism evidence="4 5">
    <name type="scientific">Phaeodactylum tricornutum (strain CCAP 1055/1)</name>
    <dbReference type="NCBI Taxonomy" id="556484"/>
    <lineage>
        <taxon>Eukaryota</taxon>
        <taxon>Sar</taxon>
        <taxon>Stramenopiles</taxon>
        <taxon>Ochrophyta</taxon>
        <taxon>Bacillariophyta</taxon>
        <taxon>Bacillariophyceae</taxon>
        <taxon>Bacillariophycidae</taxon>
        <taxon>Naviculales</taxon>
        <taxon>Phaeodactylaceae</taxon>
        <taxon>Phaeodactylum</taxon>
    </lineage>
</organism>
<dbReference type="GeneID" id="7196744"/>
<feature type="compositionally biased region" description="Basic and acidic residues" evidence="2">
    <location>
        <begin position="131"/>
        <end position="141"/>
    </location>
</feature>
<keyword evidence="1" id="KW-0863">Zinc-finger</keyword>
<dbReference type="AlphaFoldDB" id="B7FQR0"/>
<gene>
    <name evidence="4" type="ORF">PHATRDRAFT_43132</name>
</gene>
<feature type="region of interest" description="Disordered" evidence="2">
    <location>
        <begin position="195"/>
        <end position="214"/>
    </location>
</feature>
<reference evidence="5" key="2">
    <citation type="submission" date="2008-08" db="EMBL/GenBank/DDBJ databases">
        <authorList>
            <consortium name="Diatom Consortium"/>
            <person name="Grigoriev I."/>
            <person name="Grimwood J."/>
            <person name="Kuo A."/>
            <person name="Otillar R.P."/>
            <person name="Salamov A."/>
            <person name="Detter J.C."/>
            <person name="Lindquist E."/>
            <person name="Shapiro H."/>
            <person name="Lucas S."/>
            <person name="Glavina del Rio T."/>
            <person name="Pitluck S."/>
            <person name="Rokhsar D."/>
            <person name="Bowler C."/>
        </authorList>
    </citation>
    <scope>GENOME REANNOTATION</scope>
    <source>
        <strain evidence="5">CCAP 1055/1</strain>
    </source>
</reference>
<dbReference type="GO" id="GO:0061630">
    <property type="term" value="F:ubiquitin protein ligase activity"/>
    <property type="evidence" value="ECO:0007669"/>
    <property type="project" value="TreeGrafter"/>
</dbReference>
<dbReference type="GO" id="GO:0008270">
    <property type="term" value="F:zinc ion binding"/>
    <property type="evidence" value="ECO:0007669"/>
    <property type="project" value="UniProtKB-KW"/>
</dbReference>
<dbReference type="Proteomes" id="UP000000759">
    <property type="component" value="Chromosome 1"/>
</dbReference>
<dbReference type="InterPro" id="IPR013083">
    <property type="entry name" value="Znf_RING/FYVE/PHD"/>
</dbReference>
<sequence>METSRSKAAAAAASMVPFHCVICFEEFTSTDRTPMVLPCGHTFVCAPCTRRLRRCMECREPLFMPATSNGGIRLSNQRVLMPPVTVRQGDRSSPDPSTPPRQQSQFPGPLALPIPKNVVLLSMMEAAGRQKKIDGQQKKEAEDTDSVESGVDSDEEEAEQFDLGAIIRSMATMSGPCGTYAVRERFGLAVLPGDPRRNRSFSGEREADVAEPAREREPFSLTFGQKLQIVDFRDGVAKLARGEGYVVATSSQLVKVGGPLDESCRLEGLLYTVASRGYDLQRALEENKLVVTHLQSQIDAIKLEGPSHPVVGEVPVDELTASRSGDDSDTHPSTPQSVDQSGILQRVLRSPINGNMAVGSPASHDILSDMVEDGDAVYSRSSPGFPSSLDSIDNEEMVRAGMPTIYRRTESAGDLQQFTFGCGSSLLAGAANEFFGESPTPAATQRYSPRTFNNATRPHSQTYHVDQTPSIAPQFTSSFDGINFRTGMSGHRALLSTNPGRENRQRREIRMMSEHRGIGKARGTSRTSPKSLPSFGPRYE</sequence>
<feature type="domain" description="RING-type" evidence="3">
    <location>
        <begin position="20"/>
        <end position="59"/>
    </location>
</feature>
<feature type="compositionally biased region" description="Acidic residues" evidence="2">
    <location>
        <begin position="142"/>
        <end position="158"/>
    </location>
</feature>
<evidence type="ECO:0000256" key="1">
    <source>
        <dbReference type="PROSITE-ProRule" id="PRU00175"/>
    </source>
</evidence>